<name>A0A6G1G6J9_9PEZI</name>
<feature type="region of interest" description="Disordered" evidence="1">
    <location>
        <begin position="428"/>
        <end position="468"/>
    </location>
</feature>
<feature type="compositionally biased region" description="Basic and acidic residues" evidence="1">
    <location>
        <begin position="20"/>
        <end position="40"/>
    </location>
</feature>
<feature type="region of interest" description="Disordered" evidence="1">
    <location>
        <begin position="664"/>
        <end position="695"/>
    </location>
</feature>
<feature type="compositionally biased region" description="Polar residues" evidence="1">
    <location>
        <begin position="104"/>
        <end position="180"/>
    </location>
</feature>
<feature type="compositionally biased region" description="Low complexity" evidence="1">
    <location>
        <begin position="234"/>
        <end position="245"/>
    </location>
</feature>
<dbReference type="RefSeq" id="XP_033535187.1">
    <property type="nucleotide sequence ID" value="XM_033675225.1"/>
</dbReference>
<dbReference type="PANTHER" id="PTHR39469:SF1">
    <property type="entry name" value="DUF4203 DOMAIN-CONTAINING PROTEIN"/>
    <property type="match status" value="1"/>
</dbReference>
<feature type="compositionally biased region" description="Basic and acidic residues" evidence="1">
    <location>
        <begin position="428"/>
        <end position="437"/>
    </location>
</feature>
<gene>
    <name evidence="2 4" type="ORF">P152DRAFT_324027</name>
</gene>
<sequence length="780" mass="84597">MGAMSQFKLLNVIKRRRAKKELDRQRHAEMREQEENEIGRRMQQDLVKEVAQWENLYGNKSRAEACDSSITESDGSQKYSNSADQLHKSHGHDIELADMPQAWSGPSSGATSRRISDTLGAQSNGRSTRPVSVNRTQSGQNSGPSTRPVSVNRNQSVPSSGANTRPVSAYQSLPVQSNDPTMRPVSMNRSQSTPRVSEKGTSTRNGLLRVSTASVSRNTRGDDRNSIAVGPKQSSARSSVRLSSSSPAILPLPLAAIQRRSRVEEEQASISTAQESTQEVRHGIKRISGASAFKRLSTVSSRPDPAESQEDLIPSADDNDNDDDRASSIAATLDEEEILDSAASALSLPLSVVEEGSGSQKDAADRAGQGSQSSGGTGTHPSGPGATDHATEESSETLLSAGPQIEISKDGSEGKWLVHGGLSKAENKIEDGEERIKAGNRSKRPKSGVSVAQSDAARPVSASGSLKEHLPDKLSKAAMLYRTNEWTKGWEVAEAPEEDRLSRSSSPGIQIDPAFVYAAQAEANKPIVSPVVDMRDHVEVPGLVRQSLVRPSSAEPFHRNSKNMSGLRTSYSNAPFPELQRPSLALHAHANQRLAGLSQQNVHVRANLGKRMSSAPLMLSGALQPAIDEANEASFARSSTPTLHLPASLRLSQSASPMLLPRASNTSLNQQSRFSGDLQSFDSHQPKGHSGFDAQRRDTNLAVWRSSMSQLNRLQTPIVDDGRRTAMIQEQRMRQMEEMQKKSVAAYRNSVFDVQMRSGNMIGAHRDVLRRMQEKANKNA</sequence>
<dbReference type="GeneID" id="54415795"/>
<keyword evidence="3" id="KW-1185">Reference proteome</keyword>
<dbReference type="OrthoDB" id="102260at2759"/>
<feature type="region of interest" description="Disordered" evidence="1">
    <location>
        <begin position="18"/>
        <end position="40"/>
    </location>
</feature>
<evidence type="ECO:0000313" key="3">
    <source>
        <dbReference type="Proteomes" id="UP000504638"/>
    </source>
</evidence>
<feature type="region of interest" description="Disordered" evidence="1">
    <location>
        <begin position="57"/>
        <end position="245"/>
    </location>
</feature>
<dbReference type="PANTHER" id="PTHR39469">
    <property type="entry name" value="CHROMOSOME 1, WHOLE GENOME SHOTGUN SEQUENCE"/>
    <property type="match status" value="1"/>
</dbReference>
<dbReference type="AlphaFoldDB" id="A0A6G1G6J9"/>
<accession>A0A6G1G6J9</accession>
<feature type="compositionally biased region" description="Polar residues" evidence="1">
    <location>
        <begin position="68"/>
        <end position="84"/>
    </location>
</feature>
<reference evidence="4" key="2">
    <citation type="submission" date="2020-04" db="EMBL/GenBank/DDBJ databases">
        <authorList>
            <consortium name="NCBI Genome Project"/>
        </authorList>
    </citation>
    <scope>NUCLEOTIDE SEQUENCE</scope>
    <source>
        <strain evidence="4">CBS 781.70</strain>
    </source>
</reference>
<evidence type="ECO:0000256" key="1">
    <source>
        <dbReference type="SAM" id="MobiDB-lite"/>
    </source>
</evidence>
<protein>
    <submittedName>
        <fullName evidence="2 4">Uncharacterized protein</fullName>
    </submittedName>
</protein>
<evidence type="ECO:0000313" key="4">
    <source>
        <dbReference type="RefSeq" id="XP_033535187.1"/>
    </source>
</evidence>
<organism evidence="2">
    <name type="scientific">Eremomyces bilateralis CBS 781.70</name>
    <dbReference type="NCBI Taxonomy" id="1392243"/>
    <lineage>
        <taxon>Eukaryota</taxon>
        <taxon>Fungi</taxon>
        <taxon>Dikarya</taxon>
        <taxon>Ascomycota</taxon>
        <taxon>Pezizomycotina</taxon>
        <taxon>Dothideomycetes</taxon>
        <taxon>Dothideomycetes incertae sedis</taxon>
        <taxon>Eremomycetales</taxon>
        <taxon>Eremomycetaceae</taxon>
        <taxon>Eremomyces</taxon>
    </lineage>
</organism>
<feature type="compositionally biased region" description="Basic and acidic residues" evidence="1">
    <location>
        <begin position="85"/>
        <end position="95"/>
    </location>
</feature>
<dbReference type="Proteomes" id="UP000504638">
    <property type="component" value="Unplaced"/>
</dbReference>
<reference evidence="2 4" key="1">
    <citation type="submission" date="2020-01" db="EMBL/GenBank/DDBJ databases">
        <authorList>
            <consortium name="DOE Joint Genome Institute"/>
            <person name="Haridas S."/>
            <person name="Albert R."/>
            <person name="Binder M."/>
            <person name="Bloem J."/>
            <person name="Labutti K."/>
            <person name="Salamov A."/>
            <person name="Andreopoulos B."/>
            <person name="Baker S.E."/>
            <person name="Barry K."/>
            <person name="Bills G."/>
            <person name="Bluhm B.H."/>
            <person name="Cannon C."/>
            <person name="Castanera R."/>
            <person name="Culley D.E."/>
            <person name="Daum C."/>
            <person name="Ezra D."/>
            <person name="Gonzalez J.B."/>
            <person name="Henrissat B."/>
            <person name="Kuo A."/>
            <person name="Liang C."/>
            <person name="Lipzen A."/>
            <person name="Lutzoni F."/>
            <person name="Magnuson J."/>
            <person name="Mondo S."/>
            <person name="Nolan M."/>
            <person name="Ohm R."/>
            <person name="Pangilinan J."/>
            <person name="Park H.-J."/>
            <person name="Ramirez L."/>
            <person name="Alfaro M."/>
            <person name="Sun H."/>
            <person name="Tritt A."/>
            <person name="Yoshinaga Y."/>
            <person name="Zwiers L.-H."/>
            <person name="Turgeon B.G."/>
            <person name="Goodwin S.B."/>
            <person name="Spatafora J.W."/>
            <person name="Crous P.W."/>
            <person name="Grigoriev I.V."/>
        </authorList>
    </citation>
    <scope>NUCLEOTIDE SEQUENCE</scope>
    <source>
        <strain evidence="2 4">CBS 781.70</strain>
    </source>
</reference>
<proteinExistence type="predicted"/>
<evidence type="ECO:0000313" key="2">
    <source>
        <dbReference type="EMBL" id="KAF1813556.1"/>
    </source>
</evidence>
<feature type="region of interest" description="Disordered" evidence="1">
    <location>
        <begin position="295"/>
        <end position="325"/>
    </location>
</feature>
<feature type="region of interest" description="Disordered" evidence="1">
    <location>
        <begin position="353"/>
        <end position="398"/>
    </location>
</feature>
<dbReference type="EMBL" id="ML975155">
    <property type="protein sequence ID" value="KAF1813556.1"/>
    <property type="molecule type" value="Genomic_DNA"/>
</dbReference>
<feature type="compositionally biased region" description="Polar residues" evidence="1">
    <location>
        <begin position="187"/>
        <end position="218"/>
    </location>
</feature>
<feature type="compositionally biased region" description="Polar residues" evidence="1">
    <location>
        <begin position="664"/>
        <end position="683"/>
    </location>
</feature>
<reference evidence="4" key="3">
    <citation type="submission" date="2025-04" db="UniProtKB">
        <authorList>
            <consortium name="RefSeq"/>
        </authorList>
    </citation>
    <scope>IDENTIFICATION</scope>
    <source>
        <strain evidence="4">CBS 781.70</strain>
    </source>
</reference>